<dbReference type="AlphaFoldDB" id="A0A917KPC5"/>
<evidence type="ECO:0000313" key="2">
    <source>
        <dbReference type="Proteomes" id="UP000661507"/>
    </source>
</evidence>
<keyword evidence="2" id="KW-1185">Reference proteome</keyword>
<accession>A0A917KPC5</accession>
<sequence>MVLTAELAQFLSRGAGSTLVAAFPAIALRLADPVHDRLRIRLELAGKVLRISS</sequence>
<name>A0A917KPC5_9PROT</name>
<protein>
    <submittedName>
        <fullName evidence="1">Uncharacterized protein</fullName>
    </submittedName>
</protein>
<evidence type="ECO:0000313" key="1">
    <source>
        <dbReference type="EMBL" id="GGJ23674.1"/>
    </source>
</evidence>
<dbReference type="Proteomes" id="UP000661507">
    <property type="component" value="Unassembled WGS sequence"/>
</dbReference>
<proteinExistence type="predicted"/>
<dbReference type="EMBL" id="BMKW01000008">
    <property type="protein sequence ID" value="GGJ23674.1"/>
    <property type="molecule type" value="Genomic_DNA"/>
</dbReference>
<comment type="caution">
    <text evidence="1">The sequence shown here is derived from an EMBL/GenBank/DDBJ whole genome shotgun (WGS) entry which is preliminary data.</text>
</comment>
<organism evidence="1 2">
    <name type="scientific">Neoroseomonas lacus</name>
    <dbReference type="NCBI Taxonomy" id="287609"/>
    <lineage>
        <taxon>Bacteria</taxon>
        <taxon>Pseudomonadati</taxon>
        <taxon>Pseudomonadota</taxon>
        <taxon>Alphaproteobacteria</taxon>
        <taxon>Acetobacterales</taxon>
        <taxon>Acetobacteraceae</taxon>
        <taxon>Neoroseomonas</taxon>
    </lineage>
</organism>
<reference evidence="1" key="1">
    <citation type="journal article" date="2014" name="Int. J. Syst. Evol. Microbiol.">
        <title>Complete genome sequence of Corynebacterium casei LMG S-19264T (=DSM 44701T), isolated from a smear-ripened cheese.</title>
        <authorList>
            <consortium name="US DOE Joint Genome Institute (JGI-PGF)"/>
            <person name="Walter F."/>
            <person name="Albersmeier A."/>
            <person name="Kalinowski J."/>
            <person name="Ruckert C."/>
        </authorList>
    </citation>
    <scope>NUCLEOTIDE SEQUENCE</scope>
    <source>
        <strain evidence="1">CGMCC 1.3617</strain>
    </source>
</reference>
<gene>
    <name evidence="1" type="ORF">GCM10011320_33740</name>
</gene>
<reference evidence="1" key="2">
    <citation type="submission" date="2020-09" db="EMBL/GenBank/DDBJ databases">
        <authorList>
            <person name="Sun Q."/>
            <person name="Zhou Y."/>
        </authorList>
    </citation>
    <scope>NUCLEOTIDE SEQUENCE</scope>
    <source>
        <strain evidence="1">CGMCC 1.3617</strain>
    </source>
</reference>